<feature type="compositionally biased region" description="Low complexity" evidence="1">
    <location>
        <begin position="46"/>
        <end position="61"/>
    </location>
</feature>
<evidence type="ECO:0000313" key="3">
    <source>
        <dbReference type="Proteomes" id="UP000676565"/>
    </source>
</evidence>
<dbReference type="EMBL" id="JAGKQQ010000001">
    <property type="protein sequence ID" value="MBP3958930.1"/>
    <property type="molecule type" value="Genomic_DNA"/>
</dbReference>
<feature type="region of interest" description="Disordered" evidence="1">
    <location>
        <begin position="46"/>
        <end position="110"/>
    </location>
</feature>
<feature type="region of interest" description="Disordered" evidence="1">
    <location>
        <begin position="1"/>
        <end position="31"/>
    </location>
</feature>
<comment type="caution">
    <text evidence="2">The sequence shown here is derived from an EMBL/GenBank/DDBJ whole genome shotgun (WGS) entry which is preliminary data.</text>
</comment>
<feature type="compositionally biased region" description="Low complexity" evidence="1">
    <location>
        <begin position="97"/>
        <end position="107"/>
    </location>
</feature>
<accession>A0ABS5BYX5</accession>
<reference evidence="2 3" key="1">
    <citation type="submission" date="2021-04" db="EMBL/GenBank/DDBJ databases">
        <authorList>
            <person name="Ivanova A."/>
        </authorList>
    </citation>
    <scope>NUCLEOTIDE SEQUENCE [LARGE SCALE GENOMIC DNA]</scope>
    <source>
        <strain evidence="2 3">G18</strain>
    </source>
</reference>
<evidence type="ECO:0000256" key="1">
    <source>
        <dbReference type="SAM" id="MobiDB-lite"/>
    </source>
</evidence>
<feature type="compositionally biased region" description="Pro residues" evidence="1">
    <location>
        <begin position="86"/>
        <end position="96"/>
    </location>
</feature>
<protein>
    <submittedName>
        <fullName evidence="2">Transporter</fullName>
    </submittedName>
</protein>
<gene>
    <name evidence="2" type="ORF">J8F10_27110</name>
</gene>
<dbReference type="Pfam" id="PF13557">
    <property type="entry name" value="Phenol_MetA_deg"/>
    <property type="match status" value="1"/>
</dbReference>
<dbReference type="RefSeq" id="WP_210659348.1">
    <property type="nucleotide sequence ID" value="NZ_JAGKQQ010000001.1"/>
</dbReference>
<keyword evidence="3" id="KW-1185">Reference proteome</keyword>
<dbReference type="InterPro" id="IPR025737">
    <property type="entry name" value="FApF"/>
</dbReference>
<sequence>MSPAPKVVTRGSAPAVPSERVAPAVLPPPPRTEALDALLLTALGGATTASSPAASEKTASPGSSRTSEEPPLAQRIELPPVTDSPGPLPKPTPEPVVPTAAPATVPPSEFLPPIPALPDAPVPAKATPSIPPAPLPPLKTTPSAVPVGVVAGPIELNGQPLAFDALSKLVDGNACSSCGGGGAVGGCSTCGACGDVPCRSGGKRCEPFPAHTAAGRVIGMIYSSVCCPDPCYQPKWEPLADAAFFTDAVRPKTSTRFRWDYGSHFAYPDRGEYFFARADGNGRGPKANSLVKAIPYVDYHELNMITEIAMGNAGVQIAVPYRSVNSSPFGQDGAGFADMSITAKTLLLDSELALFGFQMRTYIPIGQTGKGLGTGHVSLEPGLNFGLRLAPETYLQAQVVEWIPIGGNTDYQGAHLRWATSLNHVLWRPIRDVQLVGTLESTGISFQDGLFTDPVLGSQRLAKRTSAAIGPGLRLFFCDTFDFGVGWQHGITGKYLVRDELRFEARYRY</sequence>
<name>A0ABS5BYX5_9BACT</name>
<dbReference type="Proteomes" id="UP000676565">
    <property type="component" value="Unassembled WGS sequence"/>
</dbReference>
<proteinExistence type="predicted"/>
<evidence type="ECO:0000313" key="2">
    <source>
        <dbReference type="EMBL" id="MBP3958930.1"/>
    </source>
</evidence>
<organism evidence="2 3">
    <name type="scientific">Gemmata palustris</name>
    <dbReference type="NCBI Taxonomy" id="2822762"/>
    <lineage>
        <taxon>Bacteria</taxon>
        <taxon>Pseudomonadati</taxon>
        <taxon>Planctomycetota</taxon>
        <taxon>Planctomycetia</taxon>
        <taxon>Gemmatales</taxon>
        <taxon>Gemmataceae</taxon>
        <taxon>Gemmata</taxon>
    </lineage>
</organism>